<feature type="domain" description="DUF4224" evidence="1">
    <location>
        <begin position="5"/>
        <end position="49"/>
    </location>
</feature>
<accession>A0A4R8FRE5</accession>
<dbReference type="EMBL" id="SOEC01000008">
    <property type="protein sequence ID" value="TDX29151.1"/>
    <property type="molecule type" value="Genomic_DNA"/>
</dbReference>
<dbReference type="Proteomes" id="UP000294489">
    <property type="component" value="Unassembled WGS sequence"/>
</dbReference>
<comment type="caution">
    <text evidence="2">The sequence shown here is derived from an EMBL/GenBank/DDBJ whole genome shotgun (WGS) entry which is preliminary data.</text>
</comment>
<proteinExistence type="predicted"/>
<dbReference type="OrthoDB" id="6171826at2"/>
<name>A0A4R8FRE5_9GAMM</name>
<evidence type="ECO:0000313" key="3">
    <source>
        <dbReference type="Proteomes" id="UP000294489"/>
    </source>
</evidence>
<dbReference type="RefSeq" id="WP_134017988.1">
    <property type="nucleotide sequence ID" value="NZ_SOEC01000008.1"/>
</dbReference>
<reference evidence="2 3" key="1">
    <citation type="submission" date="2019-03" db="EMBL/GenBank/DDBJ databases">
        <title>Freshwater and sediment microbial communities from various areas in North America, analyzing microbe dynamics in response to fracking.</title>
        <authorList>
            <person name="Lamendella R."/>
        </authorList>
    </citation>
    <scope>NUCLEOTIDE SEQUENCE [LARGE SCALE GENOMIC DNA]</scope>
    <source>
        <strain evidence="2 3">6_TX</strain>
    </source>
</reference>
<evidence type="ECO:0000313" key="2">
    <source>
        <dbReference type="EMBL" id="TDX29151.1"/>
    </source>
</evidence>
<organism evidence="2 3">
    <name type="scientific">Modicisalibacter xianhensis</name>
    <dbReference type="NCBI Taxonomy" id="442341"/>
    <lineage>
        <taxon>Bacteria</taxon>
        <taxon>Pseudomonadati</taxon>
        <taxon>Pseudomonadota</taxon>
        <taxon>Gammaproteobacteria</taxon>
        <taxon>Oceanospirillales</taxon>
        <taxon>Halomonadaceae</taxon>
        <taxon>Modicisalibacter</taxon>
    </lineage>
</organism>
<protein>
    <submittedName>
        <fullName evidence="2">Uncharacterized protein DUF4224</fullName>
    </submittedName>
</protein>
<evidence type="ECO:0000259" key="1">
    <source>
        <dbReference type="Pfam" id="PF13986"/>
    </source>
</evidence>
<dbReference type="AlphaFoldDB" id="A0A4R8FRE5"/>
<gene>
    <name evidence="2" type="ORF">DFO67_108195</name>
</gene>
<dbReference type="Pfam" id="PF13986">
    <property type="entry name" value="DUF4224"/>
    <property type="match status" value="1"/>
</dbReference>
<dbReference type="InterPro" id="IPR025319">
    <property type="entry name" value="DUF4224"/>
</dbReference>
<sequence length="73" mass="8133">MEALFLSPEELEQLTGRRRGKEQRETLDSLGIRWKVNAAGDTLVGRRHVEEVFCGLGAANTERKKPNLGALGR</sequence>